<protein>
    <submittedName>
        <fullName evidence="2">Uncharacterized protein</fullName>
    </submittedName>
</protein>
<dbReference type="EMBL" id="BGPR01000198">
    <property type="protein sequence ID" value="GBM04053.1"/>
    <property type="molecule type" value="Genomic_DNA"/>
</dbReference>
<accession>A0A4Y2CI65</accession>
<feature type="region of interest" description="Disordered" evidence="1">
    <location>
        <begin position="1"/>
        <end position="31"/>
    </location>
</feature>
<evidence type="ECO:0000313" key="3">
    <source>
        <dbReference type="Proteomes" id="UP000499080"/>
    </source>
</evidence>
<keyword evidence="3" id="KW-1185">Reference proteome</keyword>
<evidence type="ECO:0000256" key="1">
    <source>
        <dbReference type="SAM" id="MobiDB-lite"/>
    </source>
</evidence>
<gene>
    <name evidence="2" type="ORF">AVEN_247928_1</name>
</gene>
<sequence length="99" mass="11352">MSEHTQVRMELPPSEKPNPLSTPPVTTHTTVTTSTCLMQNPKYQAPSAERVQYFQAPQAHCLHQQRSILTYPIPGRLIEPQTQRQYTFIQSVRFSQNSI</sequence>
<reference evidence="2 3" key="1">
    <citation type="journal article" date="2019" name="Sci. Rep.">
        <title>Orb-weaving spider Araneus ventricosus genome elucidates the spidroin gene catalogue.</title>
        <authorList>
            <person name="Kono N."/>
            <person name="Nakamura H."/>
            <person name="Ohtoshi R."/>
            <person name="Moran D.A.P."/>
            <person name="Shinohara A."/>
            <person name="Yoshida Y."/>
            <person name="Fujiwara M."/>
            <person name="Mori M."/>
            <person name="Tomita M."/>
            <person name="Arakawa K."/>
        </authorList>
    </citation>
    <scope>NUCLEOTIDE SEQUENCE [LARGE SCALE GENOMIC DNA]</scope>
</reference>
<dbReference type="AlphaFoldDB" id="A0A4Y2CI65"/>
<comment type="caution">
    <text evidence="2">The sequence shown here is derived from an EMBL/GenBank/DDBJ whole genome shotgun (WGS) entry which is preliminary data.</text>
</comment>
<dbReference type="Proteomes" id="UP000499080">
    <property type="component" value="Unassembled WGS sequence"/>
</dbReference>
<name>A0A4Y2CI65_ARAVE</name>
<evidence type="ECO:0000313" key="2">
    <source>
        <dbReference type="EMBL" id="GBM04053.1"/>
    </source>
</evidence>
<organism evidence="2 3">
    <name type="scientific">Araneus ventricosus</name>
    <name type="common">Orbweaver spider</name>
    <name type="synonym">Epeira ventricosa</name>
    <dbReference type="NCBI Taxonomy" id="182803"/>
    <lineage>
        <taxon>Eukaryota</taxon>
        <taxon>Metazoa</taxon>
        <taxon>Ecdysozoa</taxon>
        <taxon>Arthropoda</taxon>
        <taxon>Chelicerata</taxon>
        <taxon>Arachnida</taxon>
        <taxon>Araneae</taxon>
        <taxon>Araneomorphae</taxon>
        <taxon>Entelegynae</taxon>
        <taxon>Araneoidea</taxon>
        <taxon>Araneidae</taxon>
        <taxon>Araneus</taxon>
    </lineage>
</organism>
<proteinExistence type="predicted"/>